<evidence type="ECO:0000256" key="2">
    <source>
        <dbReference type="SAM" id="Phobius"/>
    </source>
</evidence>
<evidence type="ECO:0000256" key="1">
    <source>
        <dbReference type="SAM" id="MobiDB-lite"/>
    </source>
</evidence>
<dbReference type="RefSeq" id="WP_274258441.1">
    <property type="nucleotide sequence ID" value="NZ_CP117884.1"/>
</dbReference>
<sequence length="211" mass="23762">MKELKSRRRQKTSTPKPEKKHRKFNGWMWAFIVLCGLIIGGTAGTWYTLTRPVETTTKMTSPSNQGTVMRVSLTKRQLNRLLKNYLSHYLQQGDIKYSLSVGDHAVLKGSFKFFGAKVGFGMECDPYVQTNGNVILKATKINVGALSVPISYVMGYVQSNYNLPKMVSVDSKENSIVLRLNQFDLGNGLHVRADRIDLVHDKINLTGYLSK</sequence>
<name>A0ABY7WMZ6_9LACO</name>
<dbReference type="Proteomes" id="UP001220377">
    <property type="component" value="Chromosome"/>
</dbReference>
<keyword evidence="2" id="KW-0812">Transmembrane</keyword>
<protein>
    <submittedName>
        <fullName evidence="3">YpmS family protein</fullName>
    </submittedName>
</protein>
<dbReference type="EMBL" id="CP117884">
    <property type="protein sequence ID" value="WDF81583.1"/>
    <property type="molecule type" value="Genomic_DNA"/>
</dbReference>
<dbReference type="Pfam" id="PF09911">
    <property type="entry name" value="DUF2140"/>
    <property type="match status" value="1"/>
</dbReference>
<keyword evidence="4" id="KW-1185">Reference proteome</keyword>
<accession>A0ABY7WMZ6</accession>
<keyword evidence="2" id="KW-1133">Transmembrane helix</keyword>
<evidence type="ECO:0000313" key="3">
    <source>
        <dbReference type="EMBL" id="WDF81583.1"/>
    </source>
</evidence>
<proteinExistence type="predicted"/>
<reference evidence="3 4" key="1">
    <citation type="submission" date="2023-02" db="EMBL/GenBank/DDBJ databases">
        <title>Genome sequence of Lacticaseibacillus sp. KACC 23028.</title>
        <authorList>
            <person name="Kim S."/>
            <person name="Heo J."/>
            <person name="Kwon S.-W."/>
        </authorList>
    </citation>
    <scope>NUCLEOTIDE SEQUENCE [LARGE SCALE GENOMIC DNA]</scope>
    <source>
        <strain evidence="3 4">KACC 23028</strain>
    </source>
</reference>
<organism evidence="3 4">
    <name type="scientific">Lacticaseibacillus pabuli</name>
    <dbReference type="NCBI Taxonomy" id="3025672"/>
    <lineage>
        <taxon>Bacteria</taxon>
        <taxon>Bacillati</taxon>
        <taxon>Bacillota</taxon>
        <taxon>Bacilli</taxon>
        <taxon>Lactobacillales</taxon>
        <taxon>Lactobacillaceae</taxon>
        <taxon>Lacticaseibacillus</taxon>
    </lineage>
</organism>
<feature type="compositionally biased region" description="Basic residues" evidence="1">
    <location>
        <begin position="1"/>
        <end position="11"/>
    </location>
</feature>
<feature type="region of interest" description="Disordered" evidence="1">
    <location>
        <begin position="1"/>
        <end position="20"/>
    </location>
</feature>
<keyword evidence="2" id="KW-0472">Membrane</keyword>
<dbReference type="InterPro" id="IPR018672">
    <property type="entry name" value="DUF2140"/>
</dbReference>
<gene>
    <name evidence="3" type="ORF">PQ472_06510</name>
</gene>
<evidence type="ECO:0000313" key="4">
    <source>
        <dbReference type="Proteomes" id="UP001220377"/>
    </source>
</evidence>
<feature type="transmembrane region" description="Helical" evidence="2">
    <location>
        <begin position="26"/>
        <end position="49"/>
    </location>
</feature>